<dbReference type="STRING" id="1763534.GCA_001831475_00338"/>
<dbReference type="InterPro" id="IPR014718">
    <property type="entry name" value="GH-type_carb-bd"/>
</dbReference>
<evidence type="ECO:0000256" key="11">
    <source>
        <dbReference type="PIRSR" id="PIRSR005096-3"/>
    </source>
</evidence>
<dbReference type="RefSeq" id="WP_066335765.1">
    <property type="nucleotide sequence ID" value="NZ_CP017688.1"/>
</dbReference>
<dbReference type="GO" id="GO:0030246">
    <property type="term" value="F:carbohydrate binding"/>
    <property type="evidence" value="ECO:0007669"/>
    <property type="project" value="InterPro"/>
</dbReference>
<feature type="active site" description="Proton acceptor" evidence="9">
    <location>
        <position position="316"/>
    </location>
</feature>
<comment type="caution">
    <text evidence="12">The sequence shown here is derived from an EMBL/GenBank/DDBJ whole genome shotgun (WGS) entry which is preliminary data.</text>
</comment>
<evidence type="ECO:0000256" key="8">
    <source>
        <dbReference type="PIRNR" id="PIRNR005096"/>
    </source>
</evidence>
<evidence type="ECO:0000256" key="5">
    <source>
        <dbReference type="ARBA" id="ARBA00022837"/>
    </source>
</evidence>
<dbReference type="PIRSF" id="PIRSF005096">
    <property type="entry name" value="GALM"/>
    <property type="match status" value="1"/>
</dbReference>
<reference evidence="12 13" key="1">
    <citation type="submission" date="2016-03" db="EMBL/GenBank/DDBJ databases">
        <authorList>
            <person name="Ploux O."/>
        </authorList>
    </citation>
    <scope>NUCLEOTIDE SEQUENCE [LARGE SCALE GENOMIC DNA]</scope>
    <source>
        <strain evidence="12 13">LPB0076</strain>
    </source>
</reference>
<dbReference type="AlphaFoldDB" id="A0A1B9DX84"/>
<keyword evidence="6 8" id="KW-0413">Isomerase</keyword>
<comment type="pathway">
    <text evidence="2 8">Carbohydrate metabolism; hexose metabolism.</text>
</comment>
<keyword evidence="13" id="KW-1185">Reference proteome</keyword>
<name>A0A1B9DX84_9FLAO</name>
<comment type="similarity">
    <text evidence="3 8">Belongs to the aldose epimerase family.</text>
</comment>
<evidence type="ECO:0000313" key="13">
    <source>
        <dbReference type="Proteomes" id="UP000093510"/>
    </source>
</evidence>
<gene>
    <name evidence="12" type="ORF">LPBF_09810</name>
</gene>
<dbReference type="Pfam" id="PF01263">
    <property type="entry name" value="Aldose_epim"/>
    <property type="match status" value="1"/>
</dbReference>
<dbReference type="InterPro" id="IPR015443">
    <property type="entry name" value="Aldose_1-epimerase"/>
</dbReference>
<comment type="cofactor">
    <cofactor evidence="1">
        <name>Ca(2+)</name>
        <dbReference type="ChEBI" id="CHEBI:29108"/>
    </cofactor>
</comment>
<dbReference type="GO" id="GO:0004034">
    <property type="term" value="F:aldose 1-epimerase activity"/>
    <property type="evidence" value="ECO:0007669"/>
    <property type="project" value="UniProtKB-EC"/>
</dbReference>
<dbReference type="SUPFAM" id="SSF74650">
    <property type="entry name" value="Galactose mutarotase-like"/>
    <property type="match status" value="1"/>
</dbReference>
<feature type="binding site" evidence="11">
    <location>
        <begin position="196"/>
        <end position="198"/>
    </location>
    <ligand>
        <name>beta-D-galactose</name>
        <dbReference type="ChEBI" id="CHEBI:27667"/>
    </ligand>
</feature>
<evidence type="ECO:0000256" key="7">
    <source>
        <dbReference type="ARBA" id="ARBA00023277"/>
    </source>
</evidence>
<dbReference type="InterPro" id="IPR047215">
    <property type="entry name" value="Galactose_mutarotase-like"/>
</dbReference>
<evidence type="ECO:0000256" key="9">
    <source>
        <dbReference type="PIRSR" id="PIRSR005096-1"/>
    </source>
</evidence>
<dbReference type="GO" id="GO:0006006">
    <property type="term" value="P:glucose metabolic process"/>
    <property type="evidence" value="ECO:0007669"/>
    <property type="project" value="TreeGrafter"/>
</dbReference>
<dbReference type="OrthoDB" id="9779408at2"/>
<dbReference type="PANTHER" id="PTHR10091">
    <property type="entry name" value="ALDOSE-1-EPIMERASE"/>
    <property type="match status" value="1"/>
</dbReference>
<evidence type="ECO:0000256" key="1">
    <source>
        <dbReference type="ARBA" id="ARBA00001913"/>
    </source>
</evidence>
<dbReference type="NCBIfam" id="NF008277">
    <property type="entry name" value="PRK11055.1"/>
    <property type="match status" value="1"/>
</dbReference>
<dbReference type="UniPathway" id="UPA00242"/>
<keyword evidence="7 8" id="KW-0119">Carbohydrate metabolism</keyword>
<protein>
    <recommendedName>
        <fullName evidence="8">Aldose 1-epimerase</fullName>
        <ecNumber evidence="8">5.1.3.3</ecNumber>
    </recommendedName>
</protein>
<keyword evidence="5" id="KW-0106">Calcium</keyword>
<evidence type="ECO:0000313" key="12">
    <source>
        <dbReference type="EMBL" id="OCB74289.1"/>
    </source>
</evidence>
<sequence length="351" mass="39083">MKKKHISHFKNQKELELFGIMPDGQEVYCSKLVNKNGLELRIINYGATLQSLKIPLKNGEVVDVVLGFASLKNYLQSFDLHGAPYFGATIGRYAGRIQDGTFVLNGNTFFLNKNNQGNCLHGGNKGFSEAIWQFESINDTGTNPSVSLHYFSPSGEENFPGDLSVTVTYCLTEENEVVVTYQATTTADTVVNLTHHSYFNLDGHTTEITNQELMVNATKVLEIKKDGIPTGRFLNSQGTNLDYKKPSACPERIDTTFVLPQDEVLAACLFSKKNHLKMSVYTNQPGVHIYVGGNCFNRIEGKEGAAYTALSGICFETQNFPDAPNQSHFPDAVLRKSDKYQHTCTYKLEFL</sequence>
<evidence type="ECO:0000256" key="2">
    <source>
        <dbReference type="ARBA" id="ARBA00005028"/>
    </source>
</evidence>
<dbReference type="PANTHER" id="PTHR10091:SF0">
    <property type="entry name" value="GALACTOSE MUTAROTASE"/>
    <property type="match status" value="1"/>
</dbReference>
<comment type="catalytic activity">
    <reaction evidence="8">
        <text>alpha-D-glucose = beta-D-glucose</text>
        <dbReference type="Rhea" id="RHEA:10264"/>
        <dbReference type="ChEBI" id="CHEBI:15903"/>
        <dbReference type="ChEBI" id="CHEBI:17925"/>
        <dbReference type="EC" id="5.1.3.3"/>
    </reaction>
</comment>
<comment type="subunit">
    <text evidence="4">Monomer.</text>
</comment>
<dbReference type="Proteomes" id="UP000093510">
    <property type="component" value="Unassembled WGS sequence"/>
</dbReference>
<dbReference type="CDD" id="cd09019">
    <property type="entry name" value="galactose_mutarotase_like"/>
    <property type="match status" value="1"/>
</dbReference>
<dbReference type="EC" id="5.1.3.3" evidence="8"/>
<evidence type="ECO:0000256" key="6">
    <source>
        <dbReference type="ARBA" id="ARBA00023235"/>
    </source>
</evidence>
<dbReference type="Gene3D" id="2.70.98.10">
    <property type="match status" value="1"/>
</dbReference>
<dbReference type="InterPro" id="IPR011013">
    <property type="entry name" value="Gal_mutarotase_sf_dom"/>
</dbReference>
<dbReference type="EMBL" id="LVEP01000038">
    <property type="protein sequence ID" value="OCB74289.1"/>
    <property type="molecule type" value="Genomic_DNA"/>
</dbReference>
<organism evidence="12 13">
    <name type="scientific">Flavobacterium crassostreae</name>
    <dbReference type="NCBI Taxonomy" id="1763534"/>
    <lineage>
        <taxon>Bacteria</taxon>
        <taxon>Pseudomonadati</taxon>
        <taxon>Bacteroidota</taxon>
        <taxon>Flavobacteriia</taxon>
        <taxon>Flavobacteriales</taxon>
        <taxon>Flavobacteriaceae</taxon>
        <taxon>Flavobacterium</taxon>
    </lineage>
</organism>
<evidence type="ECO:0000256" key="4">
    <source>
        <dbReference type="ARBA" id="ARBA00011245"/>
    </source>
</evidence>
<feature type="active site" description="Proton donor" evidence="9">
    <location>
        <position position="196"/>
    </location>
</feature>
<dbReference type="GO" id="GO:0033499">
    <property type="term" value="P:galactose catabolic process via UDP-galactose, Leloir pathway"/>
    <property type="evidence" value="ECO:0007669"/>
    <property type="project" value="TreeGrafter"/>
</dbReference>
<feature type="binding site" evidence="10">
    <location>
        <position position="254"/>
    </location>
    <ligand>
        <name>beta-D-galactose</name>
        <dbReference type="ChEBI" id="CHEBI:27667"/>
    </ligand>
</feature>
<proteinExistence type="inferred from homology"/>
<dbReference type="InterPro" id="IPR008183">
    <property type="entry name" value="Aldose_1/G6P_1-epimerase"/>
</dbReference>
<evidence type="ECO:0000256" key="3">
    <source>
        <dbReference type="ARBA" id="ARBA00006206"/>
    </source>
</evidence>
<evidence type="ECO:0000256" key="10">
    <source>
        <dbReference type="PIRSR" id="PIRSR005096-2"/>
    </source>
</evidence>
<accession>A0A1B9DX84</accession>